<reference evidence="2" key="1">
    <citation type="submission" date="2020-12" db="EMBL/GenBank/DDBJ databases">
        <title>Leucobacter sp. CAS1, isolated from Chromium sludge.</title>
        <authorList>
            <person name="Xu Z."/>
        </authorList>
    </citation>
    <scope>NUCLEOTIDE SEQUENCE</scope>
    <source>
        <strain evidence="2">CSA1</strain>
    </source>
</reference>
<protein>
    <recommendedName>
        <fullName evidence="4">Holin</fullName>
    </recommendedName>
</protein>
<dbReference type="RefSeq" id="WP_200116289.1">
    <property type="nucleotide sequence ID" value="NZ_JAEHOH010000022.1"/>
</dbReference>
<keyword evidence="1" id="KW-0812">Transmembrane</keyword>
<dbReference type="Proteomes" id="UP000608530">
    <property type="component" value="Unassembled WGS sequence"/>
</dbReference>
<feature type="transmembrane region" description="Helical" evidence="1">
    <location>
        <begin position="54"/>
        <end position="73"/>
    </location>
</feature>
<evidence type="ECO:0000256" key="1">
    <source>
        <dbReference type="SAM" id="Phobius"/>
    </source>
</evidence>
<name>A0A934QBA5_9MICO</name>
<gene>
    <name evidence="2" type="ORF">JD276_14005</name>
</gene>
<proteinExistence type="predicted"/>
<dbReference type="EMBL" id="JAEHOH010000022">
    <property type="protein sequence ID" value="MBK0420147.1"/>
    <property type="molecule type" value="Genomic_DNA"/>
</dbReference>
<evidence type="ECO:0000313" key="3">
    <source>
        <dbReference type="Proteomes" id="UP000608530"/>
    </source>
</evidence>
<keyword evidence="1" id="KW-0472">Membrane</keyword>
<comment type="caution">
    <text evidence="2">The sequence shown here is derived from an EMBL/GenBank/DDBJ whole genome shotgun (WGS) entry which is preliminary data.</text>
</comment>
<keyword evidence="1" id="KW-1133">Transmembrane helix</keyword>
<accession>A0A934QBA5</accession>
<keyword evidence="3" id="KW-1185">Reference proteome</keyword>
<evidence type="ECO:0008006" key="4">
    <source>
        <dbReference type="Google" id="ProtNLM"/>
    </source>
</evidence>
<evidence type="ECO:0000313" key="2">
    <source>
        <dbReference type="EMBL" id="MBK0420147.1"/>
    </source>
</evidence>
<organism evidence="2 3">
    <name type="scientific">Leucobacter chromiisoli</name>
    <dbReference type="NCBI Taxonomy" id="2796471"/>
    <lineage>
        <taxon>Bacteria</taxon>
        <taxon>Bacillati</taxon>
        <taxon>Actinomycetota</taxon>
        <taxon>Actinomycetes</taxon>
        <taxon>Micrococcales</taxon>
        <taxon>Microbacteriaceae</taxon>
        <taxon>Leucobacter</taxon>
    </lineage>
</organism>
<sequence>MTESLTPNVVVQNPTVRRVANVALGVAGVVLSSAVVLDGSIPEVDWSAWTNPGFALYGFLAGIFGLAVTAPNVPSARGRYAAE</sequence>
<dbReference type="AlphaFoldDB" id="A0A934QBA5"/>
<feature type="transmembrane region" description="Helical" evidence="1">
    <location>
        <begin position="22"/>
        <end position="42"/>
    </location>
</feature>